<accession>A0A7X1NW74</accession>
<evidence type="ECO:0000313" key="2">
    <source>
        <dbReference type="EMBL" id="MPY66932.1"/>
    </source>
</evidence>
<name>A0A7X1NW74_9DEIO</name>
<dbReference type="EMBL" id="WBSL01000003">
    <property type="protein sequence ID" value="MPY66932.1"/>
    <property type="molecule type" value="Genomic_DNA"/>
</dbReference>
<proteinExistence type="predicted"/>
<dbReference type="RefSeq" id="WP_152871249.1">
    <property type="nucleotide sequence ID" value="NZ_WBSL01000003.1"/>
</dbReference>
<feature type="region of interest" description="Disordered" evidence="1">
    <location>
        <begin position="167"/>
        <end position="217"/>
    </location>
</feature>
<evidence type="ECO:0000313" key="3">
    <source>
        <dbReference type="Proteomes" id="UP000484842"/>
    </source>
</evidence>
<evidence type="ECO:0008006" key="4">
    <source>
        <dbReference type="Google" id="ProtNLM"/>
    </source>
</evidence>
<gene>
    <name evidence="2" type="ORF">F8S09_09545</name>
</gene>
<comment type="caution">
    <text evidence="2">The sequence shown here is derived from an EMBL/GenBank/DDBJ whole genome shotgun (WGS) entry which is preliminary data.</text>
</comment>
<feature type="compositionally biased region" description="Low complexity" evidence="1">
    <location>
        <begin position="201"/>
        <end position="210"/>
    </location>
</feature>
<keyword evidence="3" id="KW-1185">Reference proteome</keyword>
<organism evidence="2 3">
    <name type="scientific">Deinococcus terrestris</name>
    <dbReference type="NCBI Taxonomy" id="2651870"/>
    <lineage>
        <taxon>Bacteria</taxon>
        <taxon>Thermotogati</taxon>
        <taxon>Deinococcota</taxon>
        <taxon>Deinococci</taxon>
        <taxon>Deinococcales</taxon>
        <taxon>Deinococcaceae</taxon>
        <taxon>Deinococcus</taxon>
    </lineage>
</organism>
<reference evidence="2 3" key="1">
    <citation type="submission" date="2019-10" db="EMBL/GenBank/DDBJ databases">
        <title>Deinococcus sp. isolated from soil.</title>
        <authorList>
            <person name="Li Y."/>
            <person name="Wang J."/>
        </authorList>
    </citation>
    <scope>NUCLEOTIDE SEQUENCE [LARGE SCALE GENOMIC DNA]</scope>
    <source>
        <strain evidence="2 3">SDU3-2</strain>
    </source>
</reference>
<protein>
    <recommendedName>
        <fullName evidence="4">DUF5709 domain-containing protein</fullName>
    </recommendedName>
</protein>
<dbReference type="AlphaFoldDB" id="A0A7X1NW74"/>
<feature type="region of interest" description="Disordered" evidence="1">
    <location>
        <begin position="1"/>
        <end position="76"/>
    </location>
</feature>
<evidence type="ECO:0000256" key="1">
    <source>
        <dbReference type="SAM" id="MobiDB-lite"/>
    </source>
</evidence>
<sequence>MTDPNAPINRDPSIADEPTDPVQEDRTVTAEEFEQDDREPTDAELRPVGGASITGAETMDYSLPEDDDPANQDAQANAGLVRDVAEVEADFPISGEVSGGRVGEGGSDALAGAGVVYDDGIDPDIRTEMLDNAAAYGTDFVPNNVNDEPAFDDGVPASFSDFSVVSSDLSDGTTRLADPSQDAGGETKGARIAGSGGIDGGPPRTRPLPGTEEDTDS</sequence>
<dbReference type="Proteomes" id="UP000484842">
    <property type="component" value="Unassembled WGS sequence"/>
</dbReference>